<dbReference type="Pfam" id="PF03323">
    <property type="entry name" value="GerA"/>
    <property type="match status" value="1"/>
</dbReference>
<evidence type="ECO:0000313" key="6">
    <source>
        <dbReference type="EMBL" id="MDE5413382.1"/>
    </source>
</evidence>
<evidence type="ECO:0000256" key="1">
    <source>
        <dbReference type="ARBA" id="ARBA00004141"/>
    </source>
</evidence>
<dbReference type="RefSeq" id="WP_275117999.1">
    <property type="nucleotide sequence ID" value="NZ_JAOTPO010000004.1"/>
</dbReference>
<feature type="transmembrane region" description="Helical" evidence="5">
    <location>
        <begin position="309"/>
        <end position="328"/>
    </location>
</feature>
<evidence type="ECO:0000256" key="3">
    <source>
        <dbReference type="ARBA" id="ARBA00023136"/>
    </source>
</evidence>
<comment type="subcellular location">
    <subcellularLocation>
        <location evidence="4">Cell membrane</location>
    </subcellularLocation>
    <subcellularLocation>
        <location evidence="1">Membrane</location>
        <topology evidence="1">Multi-pass membrane protein</topology>
    </subcellularLocation>
</comment>
<dbReference type="InterPro" id="IPR050768">
    <property type="entry name" value="UPF0353/GerABKA_families"/>
</dbReference>
<evidence type="ECO:0000256" key="5">
    <source>
        <dbReference type="SAM" id="Phobius"/>
    </source>
</evidence>
<dbReference type="PIRSF" id="PIRSF005690">
    <property type="entry name" value="GerBA"/>
    <property type="match status" value="1"/>
</dbReference>
<gene>
    <name evidence="6" type="ORF">N7Z68_08280</name>
</gene>
<evidence type="ECO:0000256" key="4">
    <source>
        <dbReference type="PIRNR" id="PIRNR005690"/>
    </source>
</evidence>
<keyword evidence="5" id="KW-0812">Transmembrane</keyword>
<evidence type="ECO:0000256" key="2">
    <source>
        <dbReference type="ARBA" id="ARBA00005278"/>
    </source>
</evidence>
<organism evidence="6 7">
    <name type="scientific">Alkalihalobacterium chitinilyticum</name>
    <dbReference type="NCBI Taxonomy" id="2980103"/>
    <lineage>
        <taxon>Bacteria</taxon>
        <taxon>Bacillati</taxon>
        <taxon>Bacillota</taxon>
        <taxon>Bacilli</taxon>
        <taxon>Bacillales</taxon>
        <taxon>Bacillaceae</taxon>
        <taxon>Alkalihalobacterium</taxon>
    </lineage>
</organism>
<feature type="transmembrane region" description="Helical" evidence="5">
    <location>
        <begin position="434"/>
        <end position="455"/>
    </location>
</feature>
<keyword evidence="3 4" id="KW-0472">Membrane</keyword>
<sequence length="509" mass="57014">MYRKLLKKLNANKVRSKAEYKLEVSPVIDEMVTSVKNIVGESDDIVQRDFVIGKELKATLFYVDGLADENGIETKVIKPLLHFTEDAVARLKGDALLNHLTKEVTNFIEFSIETTYDDAILPLMSGETLLVIDGIPKFILLETRSFNQRAIEEPESEIVVRGPRDGFNEVLHTNVMLLRRRIRDPNLTVQFGQIGRRAKNDFALLYVKGIANMELVEEMRYRISCIDTDNIEGTGGLEQYVEDNVLSPFPQLIRTERPDKTTSHLFNGKVVIVLDGTPFALIAPLTFEEYFKSPEDNYDRWQISSLYRVLRYAGAFIAMFLPALYIAMVSYHQGMIPTTLALSIAGSREGVPFPAFVEALLMEFTIELLREAGVRLPRPVGQTIGIVGGLVIGDAAVRAGIVSPIMVIVVALTAIASFSLPAYNISITFRMLRFGVMIAAAVFGLFGIVISYILINIHLVGLRSFGSYYTSPYAPYYFANWLDLVIKAPVTVIKKRKAEPKTEDPNRQV</sequence>
<feature type="transmembrane region" description="Helical" evidence="5">
    <location>
        <begin position="401"/>
        <end position="422"/>
    </location>
</feature>
<protein>
    <submittedName>
        <fullName evidence="6">Spore germination protein</fullName>
    </submittedName>
</protein>
<dbReference type="EMBL" id="JAOTPO010000004">
    <property type="protein sequence ID" value="MDE5413382.1"/>
    <property type="molecule type" value="Genomic_DNA"/>
</dbReference>
<comment type="similarity">
    <text evidence="2 4">Belongs to the GerABKA family.</text>
</comment>
<dbReference type="PANTHER" id="PTHR22550">
    <property type="entry name" value="SPORE GERMINATION PROTEIN"/>
    <property type="match status" value="1"/>
</dbReference>
<comment type="caution">
    <text evidence="6">The sequence shown here is derived from an EMBL/GenBank/DDBJ whole genome shotgun (WGS) entry which is preliminary data.</text>
</comment>
<reference evidence="6" key="1">
    <citation type="submission" date="2024-05" db="EMBL/GenBank/DDBJ databases">
        <title>Alkalihalobacillus sp. strain MEB203 novel alkaliphilic bacterium from Lonar Lake, India.</title>
        <authorList>
            <person name="Joshi A."/>
            <person name="Thite S."/>
            <person name="Mengade P."/>
        </authorList>
    </citation>
    <scope>NUCLEOTIDE SEQUENCE</scope>
    <source>
        <strain evidence="6">MEB 203</strain>
    </source>
</reference>
<keyword evidence="7" id="KW-1185">Reference proteome</keyword>
<dbReference type="Proteomes" id="UP001148125">
    <property type="component" value="Unassembled WGS sequence"/>
</dbReference>
<accession>A0ABT5VFA9</accession>
<name>A0ABT5VFA9_9BACI</name>
<dbReference type="PANTHER" id="PTHR22550:SF5">
    <property type="entry name" value="LEUCINE ZIPPER PROTEIN 4"/>
    <property type="match status" value="1"/>
</dbReference>
<keyword evidence="5" id="KW-1133">Transmembrane helix</keyword>
<evidence type="ECO:0000313" key="7">
    <source>
        <dbReference type="Proteomes" id="UP001148125"/>
    </source>
</evidence>
<proteinExistence type="inferred from homology"/>
<dbReference type="InterPro" id="IPR004995">
    <property type="entry name" value="Spore_Ger"/>
</dbReference>